<gene>
    <name evidence="2" type="ORF">DNU06_17250</name>
</gene>
<evidence type="ECO:0000313" key="2">
    <source>
        <dbReference type="EMBL" id="PZE15597.1"/>
    </source>
</evidence>
<dbReference type="RefSeq" id="WP_111064753.1">
    <property type="nucleotide sequence ID" value="NZ_JBHUCU010000041.1"/>
</dbReference>
<organism evidence="2 3">
    <name type="scientific">Putridiphycobacter roseus</name>
    <dbReference type="NCBI Taxonomy" id="2219161"/>
    <lineage>
        <taxon>Bacteria</taxon>
        <taxon>Pseudomonadati</taxon>
        <taxon>Bacteroidota</taxon>
        <taxon>Flavobacteriia</taxon>
        <taxon>Flavobacteriales</taxon>
        <taxon>Crocinitomicaceae</taxon>
        <taxon>Putridiphycobacter</taxon>
    </lineage>
</organism>
<proteinExistence type="predicted"/>
<accession>A0A2W1MUW4</accession>
<feature type="signal peptide" evidence="1">
    <location>
        <begin position="1"/>
        <end position="22"/>
    </location>
</feature>
<protein>
    <submittedName>
        <fullName evidence="2">Uncharacterized protein</fullName>
    </submittedName>
</protein>
<evidence type="ECO:0000313" key="3">
    <source>
        <dbReference type="Proteomes" id="UP000249248"/>
    </source>
</evidence>
<dbReference type="AlphaFoldDB" id="A0A2W1MUW4"/>
<dbReference type="Proteomes" id="UP000249248">
    <property type="component" value="Unassembled WGS sequence"/>
</dbReference>
<evidence type="ECO:0000256" key="1">
    <source>
        <dbReference type="SAM" id="SignalP"/>
    </source>
</evidence>
<comment type="caution">
    <text evidence="2">The sequence shown here is derived from an EMBL/GenBank/DDBJ whole genome shotgun (WGS) entry which is preliminary data.</text>
</comment>
<keyword evidence="1" id="KW-0732">Signal</keyword>
<sequence>MIKTLSSTSTILFCGLSSFANSSVSINEMRLQTEEELYAVELSYNAPENFKSNSDVYISDSYTTVFHEKSRYNDSNLLELTQVIAEEQIALDADLADALDELFYSNINSKPTKNRF</sequence>
<dbReference type="EMBL" id="QKSB01000032">
    <property type="protein sequence ID" value="PZE15597.1"/>
    <property type="molecule type" value="Genomic_DNA"/>
</dbReference>
<reference evidence="2 3" key="1">
    <citation type="submission" date="2018-06" db="EMBL/GenBank/DDBJ databases">
        <title>The draft genome sequence of Crocinitomix sp. SM1701.</title>
        <authorList>
            <person name="Zhang X."/>
        </authorList>
    </citation>
    <scope>NUCLEOTIDE SEQUENCE [LARGE SCALE GENOMIC DNA]</scope>
    <source>
        <strain evidence="2 3">SM1701</strain>
    </source>
</reference>
<feature type="chain" id="PRO_5015913524" evidence="1">
    <location>
        <begin position="23"/>
        <end position="116"/>
    </location>
</feature>
<keyword evidence="3" id="KW-1185">Reference proteome</keyword>
<name>A0A2W1MUW4_9FLAO</name>